<accession>A0AAV4MPK3</accession>
<reference evidence="2 3" key="1">
    <citation type="submission" date="2021-06" db="EMBL/GenBank/DDBJ databases">
        <title>Caerostris darwini draft genome.</title>
        <authorList>
            <person name="Kono N."/>
            <person name="Arakawa K."/>
        </authorList>
    </citation>
    <scope>NUCLEOTIDE SEQUENCE [LARGE SCALE GENOMIC DNA]</scope>
</reference>
<evidence type="ECO:0000313" key="2">
    <source>
        <dbReference type="EMBL" id="GIX73437.1"/>
    </source>
</evidence>
<feature type="region of interest" description="Disordered" evidence="1">
    <location>
        <begin position="36"/>
        <end position="58"/>
    </location>
</feature>
<protein>
    <submittedName>
        <fullName evidence="2">Uncharacterized protein</fullName>
    </submittedName>
</protein>
<dbReference type="EMBL" id="BPLQ01000608">
    <property type="protein sequence ID" value="GIX73437.1"/>
    <property type="molecule type" value="Genomic_DNA"/>
</dbReference>
<evidence type="ECO:0000313" key="3">
    <source>
        <dbReference type="Proteomes" id="UP001054837"/>
    </source>
</evidence>
<keyword evidence="3" id="KW-1185">Reference proteome</keyword>
<comment type="caution">
    <text evidence="2">The sequence shown here is derived from an EMBL/GenBank/DDBJ whole genome shotgun (WGS) entry which is preliminary data.</text>
</comment>
<gene>
    <name evidence="2" type="ORF">CDAR_370401</name>
</gene>
<name>A0AAV4MPK3_9ARAC</name>
<proteinExistence type="predicted"/>
<dbReference type="Proteomes" id="UP001054837">
    <property type="component" value="Unassembled WGS sequence"/>
</dbReference>
<evidence type="ECO:0000256" key="1">
    <source>
        <dbReference type="SAM" id="MobiDB-lite"/>
    </source>
</evidence>
<dbReference type="AlphaFoldDB" id="A0AAV4MPK3"/>
<sequence length="58" mass="6635">RQNQRLVRFQSVMSSHVSPVVTAGFVTFTTKELASQRTHQNESASPRNVCQYSFHTPR</sequence>
<organism evidence="2 3">
    <name type="scientific">Caerostris darwini</name>
    <dbReference type="NCBI Taxonomy" id="1538125"/>
    <lineage>
        <taxon>Eukaryota</taxon>
        <taxon>Metazoa</taxon>
        <taxon>Ecdysozoa</taxon>
        <taxon>Arthropoda</taxon>
        <taxon>Chelicerata</taxon>
        <taxon>Arachnida</taxon>
        <taxon>Araneae</taxon>
        <taxon>Araneomorphae</taxon>
        <taxon>Entelegynae</taxon>
        <taxon>Araneoidea</taxon>
        <taxon>Araneidae</taxon>
        <taxon>Caerostris</taxon>
    </lineage>
</organism>
<feature type="non-terminal residue" evidence="2">
    <location>
        <position position="1"/>
    </location>
</feature>